<name>A0A0V0HF61_SOLCH</name>
<keyword evidence="1" id="KW-0732">Signal</keyword>
<evidence type="ECO:0000313" key="2">
    <source>
        <dbReference type="EMBL" id="JAP18544.1"/>
    </source>
</evidence>
<reference evidence="2" key="1">
    <citation type="submission" date="2015-12" db="EMBL/GenBank/DDBJ databases">
        <title>Gene expression during late stages of embryo sac development: a critical building block for successful pollen-pistil interactions.</title>
        <authorList>
            <person name="Liu Y."/>
            <person name="Joly V."/>
            <person name="Sabar M."/>
            <person name="Matton D.P."/>
        </authorList>
    </citation>
    <scope>NUCLEOTIDE SEQUENCE</scope>
</reference>
<feature type="chain" id="PRO_5006865890" evidence="1">
    <location>
        <begin position="28"/>
        <end position="96"/>
    </location>
</feature>
<dbReference type="AlphaFoldDB" id="A0A0V0HF61"/>
<feature type="signal peptide" evidence="1">
    <location>
        <begin position="1"/>
        <end position="27"/>
    </location>
</feature>
<proteinExistence type="predicted"/>
<accession>A0A0V0HF61</accession>
<sequence length="96" mass="11645">MHRRHGVSSKWLIIVFQYLSLMKCCEEHDSCFEQDIKIKKQYYTRDITKKVVHASNFDLYNPSVPASNWRHYIFLLKKWLLILPVQKNFQDHVGKY</sequence>
<dbReference type="EMBL" id="GEDG01021145">
    <property type="protein sequence ID" value="JAP18544.1"/>
    <property type="molecule type" value="Transcribed_RNA"/>
</dbReference>
<organism evidence="2">
    <name type="scientific">Solanum chacoense</name>
    <name type="common">Chaco potato</name>
    <dbReference type="NCBI Taxonomy" id="4108"/>
    <lineage>
        <taxon>Eukaryota</taxon>
        <taxon>Viridiplantae</taxon>
        <taxon>Streptophyta</taxon>
        <taxon>Embryophyta</taxon>
        <taxon>Tracheophyta</taxon>
        <taxon>Spermatophyta</taxon>
        <taxon>Magnoliopsida</taxon>
        <taxon>eudicotyledons</taxon>
        <taxon>Gunneridae</taxon>
        <taxon>Pentapetalae</taxon>
        <taxon>asterids</taxon>
        <taxon>lamiids</taxon>
        <taxon>Solanales</taxon>
        <taxon>Solanaceae</taxon>
        <taxon>Solanoideae</taxon>
        <taxon>Solaneae</taxon>
        <taxon>Solanum</taxon>
    </lineage>
</organism>
<protein>
    <submittedName>
        <fullName evidence="2">Putative ovule protein</fullName>
    </submittedName>
</protein>
<evidence type="ECO:0000256" key="1">
    <source>
        <dbReference type="SAM" id="SignalP"/>
    </source>
</evidence>